<evidence type="ECO:0000313" key="1">
    <source>
        <dbReference type="EMBL" id="VUZ47629.1"/>
    </source>
</evidence>
<accession>A0A564YKZ7</accession>
<protein>
    <submittedName>
        <fullName evidence="1">Uncharacterized protein</fullName>
    </submittedName>
</protein>
<dbReference type="Proteomes" id="UP000321570">
    <property type="component" value="Unassembled WGS sequence"/>
</dbReference>
<dbReference type="EMBL" id="CABIJS010000255">
    <property type="protein sequence ID" value="VUZ47629.1"/>
    <property type="molecule type" value="Genomic_DNA"/>
</dbReference>
<organism evidence="1 2">
    <name type="scientific">Hymenolepis diminuta</name>
    <name type="common">Rat tapeworm</name>
    <dbReference type="NCBI Taxonomy" id="6216"/>
    <lineage>
        <taxon>Eukaryota</taxon>
        <taxon>Metazoa</taxon>
        <taxon>Spiralia</taxon>
        <taxon>Lophotrochozoa</taxon>
        <taxon>Platyhelminthes</taxon>
        <taxon>Cestoda</taxon>
        <taxon>Eucestoda</taxon>
        <taxon>Cyclophyllidea</taxon>
        <taxon>Hymenolepididae</taxon>
        <taxon>Hymenolepis</taxon>
    </lineage>
</organism>
<sequence>MLFQNYFFIHILYDNTTVFRRRSWSDVFYVSMTHNSHLSWLNAPTNYPLFYNGLVSPKKYICVSVTGFYASCSSSLFFSTFLSISLPLPVVSNSLWLS</sequence>
<keyword evidence="2" id="KW-1185">Reference proteome</keyword>
<gene>
    <name evidence="1" type="ORF">WMSIL1_LOCUS7235</name>
</gene>
<dbReference type="AlphaFoldDB" id="A0A564YKZ7"/>
<proteinExistence type="predicted"/>
<reference evidence="1 2" key="1">
    <citation type="submission" date="2019-07" db="EMBL/GenBank/DDBJ databases">
        <authorList>
            <person name="Jastrzebski P J."/>
            <person name="Paukszto L."/>
            <person name="Jastrzebski P J."/>
        </authorList>
    </citation>
    <scope>NUCLEOTIDE SEQUENCE [LARGE SCALE GENOMIC DNA]</scope>
    <source>
        <strain evidence="1 2">WMS-il1</strain>
    </source>
</reference>
<evidence type="ECO:0000313" key="2">
    <source>
        <dbReference type="Proteomes" id="UP000321570"/>
    </source>
</evidence>
<name>A0A564YKZ7_HYMDI</name>